<sequence length="184" mass="21236">MNQQESNYILFTSNQELATPMDLLLNEEWLRKSIQAEEEVGGNIGAGLDWGSGFDQLLLNPELFYRLKTLRISLNREVRLLLKDWNLGTATSIASATAREKLLERFRLPTSTVKEHIQAVLQSDELFGEEFISNHQVLRELLGVMLTENDWENIASVAADSLKQQIMNQILVERRQQQFQYQLK</sequence>
<protein>
    <submittedName>
        <fullName evidence="1">Uncharacterized protein</fullName>
    </submittedName>
</protein>
<gene>
    <name evidence="1" type="ORF">NG743_11620</name>
</gene>
<proteinExistence type="predicted"/>
<keyword evidence="2" id="KW-1185">Reference proteome</keyword>
<dbReference type="EMBL" id="CP099464">
    <property type="protein sequence ID" value="UUO17572.1"/>
    <property type="molecule type" value="Genomic_DNA"/>
</dbReference>
<name>A0ABY5LZX4_9CYAN</name>
<evidence type="ECO:0000313" key="2">
    <source>
        <dbReference type="Proteomes" id="UP001057561"/>
    </source>
</evidence>
<organism evidence="1 2">
    <name type="scientific">Dolichospermum heterosporum TAC447</name>
    <dbReference type="NCBI Taxonomy" id="747523"/>
    <lineage>
        <taxon>Bacteria</taxon>
        <taxon>Bacillati</taxon>
        <taxon>Cyanobacteriota</taxon>
        <taxon>Cyanophyceae</taxon>
        <taxon>Nostocales</taxon>
        <taxon>Aphanizomenonaceae</taxon>
        <taxon>Dolichospermum</taxon>
        <taxon>Dolichospermum heterosporum</taxon>
    </lineage>
</organism>
<accession>A0ABY5LZX4</accession>
<evidence type="ECO:0000313" key="1">
    <source>
        <dbReference type="EMBL" id="UUO17572.1"/>
    </source>
</evidence>
<dbReference type="RefSeq" id="WP_257122025.1">
    <property type="nucleotide sequence ID" value="NZ_CP099464.1"/>
</dbReference>
<reference evidence="1" key="1">
    <citation type="submission" date="2022-06" db="EMBL/GenBank/DDBJ databases">
        <title>Nostosin G and Spiroidesin B from the Cyanobacterium Dolichospermum sp. NIES-1697.</title>
        <authorList>
            <person name="Phan C.-S."/>
            <person name="Mehjabin J.J."/>
            <person name="Anas A.R.J."/>
            <person name="Hayasaka M."/>
            <person name="Onoki R."/>
            <person name="Wang J."/>
            <person name="Umezawa T."/>
            <person name="Washio K."/>
            <person name="Morikawa M."/>
            <person name="Okino T."/>
        </authorList>
    </citation>
    <scope>NUCLEOTIDE SEQUENCE</scope>
    <source>
        <strain evidence="1">NIES-1697</strain>
    </source>
</reference>
<dbReference type="Proteomes" id="UP001057561">
    <property type="component" value="Chromosome"/>
</dbReference>